<protein>
    <submittedName>
        <fullName evidence="1">Uncharacterized protein</fullName>
    </submittedName>
</protein>
<evidence type="ECO:0000313" key="1">
    <source>
        <dbReference type="EMBL" id="AJP73169.1"/>
    </source>
</evidence>
<dbReference type="EMBL" id="CP010836">
    <property type="protein sequence ID" value="AJP73169.1"/>
    <property type="molecule type" value="Genomic_DNA"/>
</dbReference>
<name>A0A7U4LGH0_9SPHN</name>
<reference evidence="1 2" key="1">
    <citation type="journal article" date="2015" name="Int. J. Syst. Evol. Microbiol.">
        <title>Sphingomonas hengshuiensis sp. nov., isolated from lake wetland.</title>
        <authorList>
            <person name="Wei S."/>
            <person name="Wang T."/>
            <person name="Liu H."/>
            <person name="Zhang C."/>
            <person name="Guo J."/>
            <person name="Wang Q."/>
            <person name="Liang K."/>
            <person name="Zhang Z."/>
        </authorList>
    </citation>
    <scope>NUCLEOTIDE SEQUENCE [LARGE SCALE GENOMIC DNA]</scope>
    <source>
        <strain evidence="1 2">WHSC-8</strain>
    </source>
</reference>
<sequence length="94" mass="10038">MAATVYPLKHPIIVTIGERTEEITSLALRRATGNDLLLIDSFRHQPMKLVLEMIAALSGQPFVIIQKLDAGDVGPLGELAFANVEDGLPIGGTS</sequence>
<reference evidence="1 2" key="2">
    <citation type="submission" date="2015-02" db="EMBL/GenBank/DDBJ databases">
        <title>The complete genome of Sphingomonas hengshuiensis sp. WHSC-8 isolated from soil of Hengshui Lake.</title>
        <authorList>
            <person name="Wei S."/>
            <person name="Guo J."/>
            <person name="Su C."/>
            <person name="Wu R."/>
            <person name="Zhang Z."/>
            <person name="Liang K."/>
            <person name="Li H."/>
            <person name="Wang T."/>
            <person name="Liu H."/>
            <person name="Zhang C."/>
            <person name="Li Z."/>
            <person name="Wang Q."/>
            <person name="Meng J."/>
        </authorList>
    </citation>
    <scope>NUCLEOTIDE SEQUENCE [LARGE SCALE GENOMIC DNA]</scope>
    <source>
        <strain evidence="1 2">WHSC-8</strain>
    </source>
</reference>
<gene>
    <name evidence="1" type="ORF">TS85_17290</name>
</gene>
<dbReference type="AlphaFoldDB" id="A0A7U4LGH0"/>
<keyword evidence="2" id="KW-1185">Reference proteome</keyword>
<accession>A0A7U4LGH0</accession>
<evidence type="ECO:0000313" key="2">
    <source>
        <dbReference type="Proteomes" id="UP000032300"/>
    </source>
</evidence>
<dbReference type="KEGG" id="sphi:TS85_17290"/>
<dbReference type="OrthoDB" id="8849854at2"/>
<organism evidence="1 2">
    <name type="scientific">Sphingomonas hengshuiensis</name>
    <dbReference type="NCBI Taxonomy" id="1609977"/>
    <lineage>
        <taxon>Bacteria</taxon>
        <taxon>Pseudomonadati</taxon>
        <taxon>Pseudomonadota</taxon>
        <taxon>Alphaproteobacteria</taxon>
        <taxon>Sphingomonadales</taxon>
        <taxon>Sphingomonadaceae</taxon>
        <taxon>Sphingomonas</taxon>
    </lineage>
</organism>
<dbReference type="Proteomes" id="UP000032300">
    <property type="component" value="Chromosome"/>
</dbReference>
<dbReference type="RefSeq" id="WP_044333866.1">
    <property type="nucleotide sequence ID" value="NZ_CP010836.1"/>
</dbReference>
<proteinExistence type="predicted"/>